<dbReference type="InterPro" id="IPR009571">
    <property type="entry name" value="SUR7/Rim9-like_fungi"/>
</dbReference>
<keyword evidence="3" id="KW-1185">Reference proteome</keyword>
<keyword evidence="1" id="KW-1133">Transmembrane helix</keyword>
<dbReference type="GO" id="GO:0005886">
    <property type="term" value="C:plasma membrane"/>
    <property type="evidence" value="ECO:0007669"/>
    <property type="project" value="InterPro"/>
</dbReference>
<dbReference type="PANTHER" id="PTHR28013">
    <property type="entry name" value="PROTEIN DCV1-RELATED"/>
    <property type="match status" value="1"/>
</dbReference>
<comment type="caution">
    <text evidence="2">The sequence shown here is derived from an EMBL/GenBank/DDBJ whole genome shotgun (WGS) entry which is preliminary data.</text>
</comment>
<evidence type="ECO:0000256" key="1">
    <source>
        <dbReference type="SAM" id="Phobius"/>
    </source>
</evidence>
<feature type="transmembrane region" description="Helical" evidence="1">
    <location>
        <begin position="39"/>
        <end position="58"/>
    </location>
</feature>
<dbReference type="AlphaFoldDB" id="A0A1C7LNP2"/>
<dbReference type="EMBL" id="LUGG01000032">
    <property type="protein sequence ID" value="OBZ66230.1"/>
    <property type="molecule type" value="Genomic_DNA"/>
</dbReference>
<evidence type="ECO:0000313" key="3">
    <source>
        <dbReference type="Proteomes" id="UP000092993"/>
    </source>
</evidence>
<gene>
    <name evidence="2" type="ORF">A0H81_13729</name>
</gene>
<keyword evidence="1" id="KW-0812">Transmembrane</keyword>
<dbReference type="OMA" id="PYVTYPS"/>
<name>A0A1C7LNP2_GRIFR</name>
<feature type="transmembrane region" description="Helical" evidence="1">
    <location>
        <begin position="79"/>
        <end position="101"/>
    </location>
</feature>
<dbReference type="Pfam" id="PF06687">
    <property type="entry name" value="SUR7"/>
    <property type="match status" value="1"/>
</dbReference>
<dbReference type="PANTHER" id="PTHR28013:SF4">
    <property type="entry name" value="MARVEL DOMAIN-CONTAINING PROTEIN"/>
    <property type="match status" value="1"/>
</dbReference>
<sequence>MHTSAVLMFLGTLAACVLLVLVTFSVPFISIFYFLKTSAAGTVTFGIWGFCVDITGVCTQKKLEYSFDPQIMKSLTTALVLYPVAAGLTLFGLLSLTPLLYPYPLFALLSILAFLTSLAAFAVMMFLFTTAKNRFHAEGFTATYGPAVWMSLAATAVLLLLAVNVGCGTFCGGRFGRQAPHLAYSY</sequence>
<keyword evidence="1" id="KW-0472">Membrane</keyword>
<dbReference type="GO" id="GO:0035838">
    <property type="term" value="C:growing cell tip"/>
    <property type="evidence" value="ECO:0007669"/>
    <property type="project" value="TreeGrafter"/>
</dbReference>
<dbReference type="InterPro" id="IPR051380">
    <property type="entry name" value="pH-response_reg_palI/RIM9"/>
</dbReference>
<dbReference type="GO" id="GO:0032153">
    <property type="term" value="C:cell division site"/>
    <property type="evidence" value="ECO:0007669"/>
    <property type="project" value="TreeGrafter"/>
</dbReference>
<accession>A0A1C7LNP2</accession>
<feature type="transmembrane region" description="Helical" evidence="1">
    <location>
        <begin position="7"/>
        <end position="33"/>
    </location>
</feature>
<dbReference type="Proteomes" id="UP000092993">
    <property type="component" value="Unassembled WGS sequence"/>
</dbReference>
<feature type="transmembrane region" description="Helical" evidence="1">
    <location>
        <begin position="107"/>
        <end position="128"/>
    </location>
</feature>
<feature type="transmembrane region" description="Helical" evidence="1">
    <location>
        <begin position="140"/>
        <end position="163"/>
    </location>
</feature>
<reference evidence="2 3" key="1">
    <citation type="submission" date="2016-03" db="EMBL/GenBank/DDBJ databases">
        <title>Whole genome sequencing of Grifola frondosa 9006-11.</title>
        <authorList>
            <person name="Min B."/>
            <person name="Park H."/>
            <person name="Kim J.-G."/>
            <person name="Cho H."/>
            <person name="Oh Y.-L."/>
            <person name="Kong W.-S."/>
            <person name="Choi I.-G."/>
        </authorList>
    </citation>
    <scope>NUCLEOTIDE SEQUENCE [LARGE SCALE GENOMIC DNA]</scope>
    <source>
        <strain evidence="2 3">9006-11</strain>
    </source>
</reference>
<dbReference type="OrthoDB" id="2589196at2759"/>
<protein>
    <submittedName>
        <fullName evidence="2">Uncharacterized protein</fullName>
    </submittedName>
</protein>
<evidence type="ECO:0000313" key="2">
    <source>
        <dbReference type="EMBL" id="OBZ66230.1"/>
    </source>
</evidence>
<organism evidence="2 3">
    <name type="scientific">Grifola frondosa</name>
    <name type="common">Maitake</name>
    <name type="synonym">Polyporus frondosus</name>
    <dbReference type="NCBI Taxonomy" id="5627"/>
    <lineage>
        <taxon>Eukaryota</taxon>
        <taxon>Fungi</taxon>
        <taxon>Dikarya</taxon>
        <taxon>Basidiomycota</taxon>
        <taxon>Agaricomycotina</taxon>
        <taxon>Agaricomycetes</taxon>
        <taxon>Polyporales</taxon>
        <taxon>Grifolaceae</taxon>
        <taxon>Grifola</taxon>
    </lineage>
</organism>
<proteinExistence type="predicted"/>